<proteinExistence type="predicted"/>
<dbReference type="InterPro" id="IPR016024">
    <property type="entry name" value="ARM-type_fold"/>
</dbReference>
<dbReference type="Pfam" id="PF00514">
    <property type="entry name" value="Arm"/>
    <property type="match status" value="1"/>
</dbReference>
<dbReference type="InterPro" id="IPR011989">
    <property type="entry name" value="ARM-like"/>
</dbReference>
<feature type="compositionally biased region" description="Polar residues" evidence="3">
    <location>
        <begin position="842"/>
        <end position="853"/>
    </location>
</feature>
<evidence type="ECO:0000256" key="2">
    <source>
        <dbReference type="PROSITE-ProRule" id="PRU00259"/>
    </source>
</evidence>
<keyword evidence="1" id="KW-0677">Repeat</keyword>
<evidence type="ECO:0000256" key="3">
    <source>
        <dbReference type="SAM" id="MobiDB-lite"/>
    </source>
</evidence>
<dbReference type="InterPro" id="IPR054296">
    <property type="entry name" value="DUF7032"/>
</dbReference>
<protein>
    <submittedName>
        <fullName evidence="6">Uncharacterized protein</fullName>
    </submittedName>
</protein>
<gene>
    <name evidence="6" type="ORF">Tci_065672</name>
</gene>
<dbReference type="Pfam" id="PF23005">
    <property type="entry name" value="DUF7032"/>
    <property type="match status" value="1"/>
</dbReference>
<evidence type="ECO:0000313" key="6">
    <source>
        <dbReference type="EMBL" id="GEU93694.1"/>
    </source>
</evidence>
<dbReference type="Pfam" id="PF07727">
    <property type="entry name" value="RVT_2"/>
    <property type="match status" value="1"/>
</dbReference>
<comment type="caution">
    <text evidence="6">The sequence shown here is derived from an EMBL/GenBank/DDBJ whole genome shotgun (WGS) entry which is preliminary data.</text>
</comment>
<feature type="region of interest" description="Disordered" evidence="3">
    <location>
        <begin position="825"/>
        <end position="857"/>
    </location>
</feature>
<organism evidence="6">
    <name type="scientific">Tanacetum cinerariifolium</name>
    <name type="common">Dalmatian daisy</name>
    <name type="synonym">Chrysanthemum cinerariifolium</name>
    <dbReference type="NCBI Taxonomy" id="118510"/>
    <lineage>
        <taxon>Eukaryota</taxon>
        <taxon>Viridiplantae</taxon>
        <taxon>Streptophyta</taxon>
        <taxon>Embryophyta</taxon>
        <taxon>Tracheophyta</taxon>
        <taxon>Spermatophyta</taxon>
        <taxon>Magnoliopsida</taxon>
        <taxon>eudicotyledons</taxon>
        <taxon>Gunneridae</taxon>
        <taxon>Pentapetalae</taxon>
        <taxon>asterids</taxon>
        <taxon>campanulids</taxon>
        <taxon>Asterales</taxon>
        <taxon>Asteraceae</taxon>
        <taxon>Asteroideae</taxon>
        <taxon>Anthemideae</taxon>
        <taxon>Anthemidinae</taxon>
        <taxon>Tanacetum</taxon>
    </lineage>
</organism>
<evidence type="ECO:0000259" key="5">
    <source>
        <dbReference type="Pfam" id="PF23005"/>
    </source>
</evidence>
<feature type="domain" description="Reverse transcriptase Ty1/copia-type" evidence="4">
    <location>
        <begin position="1171"/>
        <end position="1256"/>
    </location>
</feature>
<name>A0A6L2PAH1_TANCI</name>
<dbReference type="InterPro" id="IPR000225">
    <property type="entry name" value="Armadillo"/>
</dbReference>
<dbReference type="PANTHER" id="PTHR46043:SF9">
    <property type="entry name" value="ARM REPEAT SUPERFAMILY PROTEIN"/>
    <property type="match status" value="1"/>
</dbReference>
<dbReference type="SUPFAM" id="SSF48371">
    <property type="entry name" value="ARM repeat"/>
    <property type="match status" value="1"/>
</dbReference>
<dbReference type="EMBL" id="BKCJ010010910">
    <property type="protein sequence ID" value="GEU93694.1"/>
    <property type="molecule type" value="Genomic_DNA"/>
</dbReference>
<feature type="repeat" description="ARM" evidence="2">
    <location>
        <begin position="238"/>
        <end position="280"/>
    </location>
</feature>
<dbReference type="Gene3D" id="1.25.10.10">
    <property type="entry name" value="Leucine-rich Repeat Variant"/>
    <property type="match status" value="2"/>
</dbReference>
<feature type="compositionally biased region" description="Basic and acidic residues" evidence="3">
    <location>
        <begin position="1091"/>
        <end position="1128"/>
    </location>
</feature>
<dbReference type="PANTHER" id="PTHR46043">
    <property type="entry name" value="ARM REPEAT SUPERFAMILY PROTEIN"/>
    <property type="match status" value="1"/>
</dbReference>
<evidence type="ECO:0000256" key="1">
    <source>
        <dbReference type="ARBA" id="ARBA00022737"/>
    </source>
</evidence>
<feature type="compositionally biased region" description="Basic and acidic residues" evidence="3">
    <location>
        <begin position="826"/>
        <end position="840"/>
    </location>
</feature>
<feature type="region of interest" description="Disordered" evidence="3">
    <location>
        <begin position="1091"/>
        <end position="1130"/>
    </location>
</feature>
<feature type="domain" description="DUF7032" evidence="5">
    <location>
        <begin position="25"/>
        <end position="133"/>
    </location>
</feature>
<dbReference type="SMART" id="SM00185">
    <property type="entry name" value="ARM"/>
    <property type="match status" value="8"/>
</dbReference>
<sequence length="1908" mass="214832">MVEDHDKENKVTLDLQSTEEWLSYANDLVPVALEKAREVKGFPSRWKSIILKLEQIPTRLSDLSSHPCFSKNTLCKEQLQAVSNTLNESIKMAEKCSKEKHGGKLQMQSDLDALSGKIDLNLRDCGLLIKTGVLGEVSSSSCTLTSSEGTSEGSCNVTELLARLQIGHLEAKDKALDSLVEVMREDEKTVLPLLGRSSISALVQLLTATSPRIREKTVTLICTLTESGTCDDLLVSEGVLPPLIRLLESGSSVGREKSAIALQRLSTSAETALSIVGHGGVQPLAEVCCMGDSVSQASTICTLKNLSDVPDIRQTLAEEGVIKIMIDILDSGVLLVSKEYAAECLQNLTLSSEDLKQSVVTEGGIQSLLSYLDNGLSPEPAIGTIRNLVGSVSIESLISVGLLPRLVCVLNSSSTGAQKVAMSTICRICDTMEVKKVVGESGCIPLLVKLLEVKSNELREVAAQALASLMTVLCNVREVKRDTRSVPILVQLLDPNPQNTAKKYAVCCLGVLSTSKKCRKLMISYGAIGYLKKLTDMDIIGSKKLLERLQRGKLNENRAILFDDKLFSFGSDLNGDSAPPTRIVDGAVQIVAPTTTEQMLAKKNELKARVTLLMALPDKHQLKFNIHKDAKSLMEAIEKRFRGFKSLLANWRLVVYQKNETVFEKDIKLLKVDVMLRDNALAELRKKFKKVKKERNDLKLTLDKFQTSFKNLSKLLESQVSDKTALGFDSQVFNSQVSDCEELHSHESDNSVPKNTENDRYKTGERYHFVPPLYTGTFLSPKSDLVFTDDPNASESVANVFNVKSNEFEIESVPKQRESSFVTSTEHVKSSRESVKKVENPKQATNLKTNNQKSRGHKKNWNNKACFVCGSLNHLIKDCDYYEKQMKCCSNSSFNSVKIVSLNAARPVPTAVTQSTVKSKWPVKHVVNKVNSPVRRPIHQITTTKNSNFNKKVTTVKVDKVNDVQGNKGNAETALAYWVWKPKCKVLDHVSRLTSASMILKKFDYTDALGRSKSVMAWVPKKLNFIEIDGGYIAFGGNPKGGIGPKWLFDIDTLTMSMNYQLVVAKNQPNDNADPHNTDDDVADAAFDVKENENDVHVSATRSDKTDNQKHDEKAKRDDKGKNPHNTDDDVADAAFDVKENENDVHVSATRNMPELEDIVYLDDEEDEYDKDGKRTRNKASLVAQGHTQEEGIDYDEVFAPVEKIEAIRLFLAYASFMGFMVYQMDVKSAFLYGTIEEEVYVCQPLGFEDPDYPDKELCKAFEKLMKDKFQMSSMGELTFFLGLQVKQKDDEIFISKDKYVAKILQRFGFIDVKSASTPIETEKPLLKDPDGEDVDVHIYRSMIGSLMYFTLSRPDIMFAVCACKRFQVTPKVSHLHAVKRIFKYLKGKPHLGLWYPRDFPFNLVAYSDSNYARASLDKKSTTGDSKSVARLWIFEELARMGYEKPPPKLTFYKAFFSAQWKFLIHTLVQCLSAKRTAWNEFSCSMASAVIFLAIGRKFNFSKYIFDSMVRNVDSPSVETPLFDSMLVQLQPQAKEGVEIPIAPAPPSRTRGCIQIEGKIKAIDTDEAEKDKLLDEQIAQRLHDEEVQKAAARDNQEIADIENSIRKYQNLKKKPVSIAQARKNMIIYLKNMAGYKMEFFRGMTYDKVRPIFEREYKKVQTLVKPDKDVQELNKKRVADETLVQESFKKLRATKVSGSESTQEIPSNDPKEMTEEDVLNMLEIVSVPEFKVEALQVKYPIIDWKIDTEGLRIYWKIIRVRGIIEAYQNFKDILKGFDREDLVALWNLVKEKFSSTVPSEDKEKAIWVELKRLFEPDADYVLWKLQRYMHAPLTWKLYSDCGVHHVSSIRGHDIFMLTEKDYHLSNTVMILMLSGKLQVEEDNEMAKDLVTKIFIEANKPRHRSSDTSS</sequence>
<dbReference type="InterPro" id="IPR013103">
    <property type="entry name" value="RVT_2"/>
</dbReference>
<dbReference type="PROSITE" id="PS50176">
    <property type="entry name" value="ARM_REPEAT"/>
    <property type="match status" value="1"/>
</dbReference>
<evidence type="ECO:0000259" key="4">
    <source>
        <dbReference type="Pfam" id="PF07727"/>
    </source>
</evidence>
<accession>A0A6L2PAH1</accession>
<reference evidence="6" key="1">
    <citation type="journal article" date="2019" name="Sci. Rep.">
        <title>Draft genome of Tanacetum cinerariifolium, the natural source of mosquito coil.</title>
        <authorList>
            <person name="Yamashiro T."/>
            <person name="Shiraishi A."/>
            <person name="Satake H."/>
            <person name="Nakayama K."/>
        </authorList>
    </citation>
    <scope>NUCLEOTIDE SEQUENCE</scope>
</reference>